<name>A0A562P5K1_9HYPH</name>
<evidence type="ECO:0000313" key="2">
    <source>
        <dbReference type="Proteomes" id="UP000317122"/>
    </source>
</evidence>
<accession>A0A562P5K1</accession>
<dbReference type="Proteomes" id="UP000317122">
    <property type="component" value="Unassembled WGS sequence"/>
</dbReference>
<gene>
    <name evidence="1" type="ORF">IQ26_01919</name>
</gene>
<keyword evidence="2" id="KW-1185">Reference proteome</keyword>
<comment type="caution">
    <text evidence="1">The sequence shown here is derived from an EMBL/GenBank/DDBJ whole genome shotgun (WGS) entry which is preliminary data.</text>
</comment>
<proteinExistence type="predicted"/>
<evidence type="ECO:0000313" key="1">
    <source>
        <dbReference type="EMBL" id="TWI39689.1"/>
    </source>
</evidence>
<dbReference type="EMBL" id="VLKT01000009">
    <property type="protein sequence ID" value="TWI39689.1"/>
    <property type="molecule type" value="Genomic_DNA"/>
</dbReference>
<organism evidence="1 2">
    <name type="scientific">Mesorhizobium tianshanense</name>
    <dbReference type="NCBI Taxonomy" id="39844"/>
    <lineage>
        <taxon>Bacteria</taxon>
        <taxon>Pseudomonadati</taxon>
        <taxon>Pseudomonadota</taxon>
        <taxon>Alphaproteobacteria</taxon>
        <taxon>Hyphomicrobiales</taxon>
        <taxon>Phyllobacteriaceae</taxon>
        <taxon>Mesorhizobium</taxon>
    </lineage>
</organism>
<reference evidence="1 2" key="1">
    <citation type="journal article" date="2015" name="Stand. Genomic Sci.">
        <title>Genomic Encyclopedia of Bacterial and Archaeal Type Strains, Phase III: the genomes of soil and plant-associated and newly described type strains.</title>
        <authorList>
            <person name="Whitman W.B."/>
            <person name="Woyke T."/>
            <person name="Klenk H.P."/>
            <person name="Zhou Y."/>
            <person name="Lilburn T.G."/>
            <person name="Beck B.J."/>
            <person name="De Vos P."/>
            <person name="Vandamme P."/>
            <person name="Eisen J.A."/>
            <person name="Garrity G."/>
            <person name="Hugenholtz P."/>
            <person name="Kyrpides N.C."/>
        </authorList>
    </citation>
    <scope>NUCLEOTIDE SEQUENCE [LARGE SCALE GENOMIC DNA]</scope>
    <source>
        <strain evidence="1 2">CGMCC 1.2546</strain>
    </source>
</reference>
<protein>
    <submittedName>
        <fullName evidence="1">Uncharacterized protein</fullName>
    </submittedName>
</protein>
<dbReference type="AlphaFoldDB" id="A0A562P5K1"/>
<sequence length="45" mass="5083">MYAELKRKRFVGFLNISAVKSVNERGPQLVSKEPRSTAEFSRAIA</sequence>